<dbReference type="EMBL" id="QOCE01000038">
    <property type="protein sequence ID" value="RBW52969.1"/>
    <property type="molecule type" value="Genomic_DNA"/>
</dbReference>
<sequence>MSNTKVGSAATQQGVIRKNQIAILGVFGPKDALRALVRTSNGRVKQIERGDHVASGEVVAIDDKGIILRQRGRTKRIDIAGS</sequence>
<dbReference type="AlphaFoldDB" id="A0A366WX01"/>
<evidence type="ECO:0008006" key="3">
    <source>
        <dbReference type="Google" id="ProtNLM"/>
    </source>
</evidence>
<protein>
    <recommendedName>
        <fullName evidence="3">Pilus assembly protein PilP</fullName>
    </recommendedName>
</protein>
<dbReference type="Proteomes" id="UP000252706">
    <property type="component" value="Unassembled WGS sequence"/>
</dbReference>
<dbReference type="OrthoDB" id="7860232at2"/>
<evidence type="ECO:0000313" key="1">
    <source>
        <dbReference type="EMBL" id="RBW52969.1"/>
    </source>
</evidence>
<dbReference type="RefSeq" id="WP_113824582.1">
    <property type="nucleotide sequence ID" value="NZ_QOCE01000038.1"/>
</dbReference>
<gene>
    <name evidence="1" type="ORF">DS909_16665</name>
</gene>
<organism evidence="1 2">
    <name type="scientific">Phaeobacter gallaeciensis</name>
    <dbReference type="NCBI Taxonomy" id="60890"/>
    <lineage>
        <taxon>Bacteria</taxon>
        <taxon>Pseudomonadati</taxon>
        <taxon>Pseudomonadota</taxon>
        <taxon>Alphaproteobacteria</taxon>
        <taxon>Rhodobacterales</taxon>
        <taxon>Roseobacteraceae</taxon>
        <taxon>Phaeobacter</taxon>
    </lineage>
</organism>
<accession>A0A366WX01</accession>
<proteinExistence type="predicted"/>
<comment type="caution">
    <text evidence="1">The sequence shown here is derived from an EMBL/GenBank/DDBJ whole genome shotgun (WGS) entry which is preliminary data.</text>
</comment>
<reference evidence="1 2" key="1">
    <citation type="submission" date="2018-07" db="EMBL/GenBank/DDBJ databases">
        <title>Modular assembly of carbohydrate-degrading microbial communities in the ocean.</title>
        <authorList>
            <person name="Enke T.N."/>
            <person name="Datta M.S."/>
            <person name="Schwartzman J.A."/>
            <person name="Cermak N."/>
            <person name="Schmitz D.A."/>
            <person name="Barrere J."/>
            <person name="Cordero O.X."/>
        </authorList>
    </citation>
    <scope>NUCLEOTIDE SEQUENCE [LARGE SCALE GENOMIC DNA]</scope>
    <source>
        <strain evidence="1 2">C3M10</strain>
    </source>
</reference>
<evidence type="ECO:0000313" key="2">
    <source>
        <dbReference type="Proteomes" id="UP000252706"/>
    </source>
</evidence>
<name>A0A366WX01_9RHOB</name>